<protein>
    <recommendedName>
        <fullName evidence="1">CarD-like/TRCF RNAP-interacting domain-containing protein</fullName>
    </recommendedName>
</protein>
<sequence length="171" mass="19540">MLESGAKVFYPNQGAGLIKSVENMQFIGSPREYYKVYMQMNSLILYIPLYDADKMGLRRLSTPEQLEEARTLFFAESKQLPQNSSDRKQLLKNRLKSGKLSDLYQVIRDLTCSKDHGTKVNAEDKYILEHAIELLESELMLIHKLSGEGAGLLVREEIRQRSLDAAVQITK</sequence>
<dbReference type="InterPro" id="IPR036101">
    <property type="entry name" value="CarD-like/TRCF_RID_sf"/>
</dbReference>
<gene>
    <name evidence="2" type="ORF">GCM10010912_16960</name>
</gene>
<accession>A0A917C6H7</accession>
<dbReference type="PANTHER" id="PTHR38447:SF1">
    <property type="entry name" value="RNA POLYMERASE-BINDING TRANSCRIPTION FACTOR CARD"/>
    <property type="match status" value="1"/>
</dbReference>
<dbReference type="InterPro" id="IPR052531">
    <property type="entry name" value="CarD-like_regulator"/>
</dbReference>
<reference evidence="2" key="2">
    <citation type="submission" date="2020-09" db="EMBL/GenBank/DDBJ databases">
        <authorList>
            <person name="Sun Q."/>
            <person name="Zhou Y."/>
        </authorList>
    </citation>
    <scope>NUCLEOTIDE SEQUENCE</scope>
    <source>
        <strain evidence="2">CGMCC 1.16134</strain>
    </source>
</reference>
<dbReference type="PANTHER" id="PTHR38447">
    <property type="entry name" value="TRANSCRIPTION FACTOR YDEB-RELATED"/>
    <property type="match status" value="1"/>
</dbReference>
<dbReference type="GO" id="GO:0009303">
    <property type="term" value="P:rRNA transcription"/>
    <property type="evidence" value="ECO:0007669"/>
    <property type="project" value="TreeGrafter"/>
</dbReference>
<feature type="domain" description="CarD-like/TRCF RNAP-interacting" evidence="1">
    <location>
        <begin position="1"/>
        <end position="111"/>
    </location>
</feature>
<dbReference type="AlphaFoldDB" id="A0A917C6H7"/>
<keyword evidence="3" id="KW-1185">Reference proteome</keyword>
<evidence type="ECO:0000313" key="3">
    <source>
        <dbReference type="Proteomes" id="UP000637643"/>
    </source>
</evidence>
<name>A0A917C6H7_9BACL</name>
<dbReference type="Proteomes" id="UP000637643">
    <property type="component" value="Unassembled WGS sequence"/>
</dbReference>
<dbReference type="InterPro" id="IPR048792">
    <property type="entry name" value="CarD_C"/>
</dbReference>
<dbReference type="SUPFAM" id="SSF141259">
    <property type="entry name" value="CarD-like"/>
    <property type="match status" value="1"/>
</dbReference>
<dbReference type="Pfam" id="PF02559">
    <property type="entry name" value="CarD_TRCF_RID"/>
    <property type="match status" value="1"/>
</dbReference>
<evidence type="ECO:0000313" key="2">
    <source>
        <dbReference type="EMBL" id="GGF72438.1"/>
    </source>
</evidence>
<dbReference type="Gene3D" id="1.20.58.1290">
    <property type="entry name" value="CarD-like, C-terminal domain"/>
    <property type="match status" value="1"/>
</dbReference>
<comment type="caution">
    <text evidence="2">The sequence shown here is derived from an EMBL/GenBank/DDBJ whole genome shotgun (WGS) entry which is preliminary data.</text>
</comment>
<dbReference type="Gene3D" id="2.40.10.170">
    <property type="match status" value="1"/>
</dbReference>
<proteinExistence type="predicted"/>
<evidence type="ECO:0000259" key="1">
    <source>
        <dbReference type="SMART" id="SM01058"/>
    </source>
</evidence>
<reference evidence="2" key="1">
    <citation type="journal article" date="2014" name="Int. J. Syst. Evol. Microbiol.">
        <title>Complete genome sequence of Corynebacterium casei LMG S-19264T (=DSM 44701T), isolated from a smear-ripened cheese.</title>
        <authorList>
            <consortium name="US DOE Joint Genome Institute (JGI-PGF)"/>
            <person name="Walter F."/>
            <person name="Albersmeier A."/>
            <person name="Kalinowski J."/>
            <person name="Ruckert C."/>
        </authorList>
    </citation>
    <scope>NUCLEOTIDE SEQUENCE</scope>
    <source>
        <strain evidence="2">CGMCC 1.16134</strain>
    </source>
</reference>
<dbReference type="InterPro" id="IPR042215">
    <property type="entry name" value="CarD-like_C"/>
</dbReference>
<dbReference type="InterPro" id="IPR003711">
    <property type="entry name" value="CarD-like/TRCF_RID"/>
</dbReference>
<dbReference type="EMBL" id="BMKR01000006">
    <property type="protein sequence ID" value="GGF72438.1"/>
    <property type="molecule type" value="Genomic_DNA"/>
</dbReference>
<dbReference type="Pfam" id="PF21095">
    <property type="entry name" value="CarD_C"/>
    <property type="match status" value="1"/>
</dbReference>
<dbReference type="RefSeq" id="WP_189023836.1">
    <property type="nucleotide sequence ID" value="NZ_BMKR01000006.1"/>
</dbReference>
<dbReference type="SMART" id="SM01058">
    <property type="entry name" value="CarD_TRCF"/>
    <property type="match status" value="1"/>
</dbReference>
<organism evidence="2 3">
    <name type="scientific">Paenibacillus albidus</name>
    <dbReference type="NCBI Taxonomy" id="2041023"/>
    <lineage>
        <taxon>Bacteria</taxon>
        <taxon>Bacillati</taxon>
        <taxon>Bacillota</taxon>
        <taxon>Bacilli</taxon>
        <taxon>Bacillales</taxon>
        <taxon>Paenibacillaceae</taxon>
        <taxon>Paenibacillus</taxon>
    </lineage>
</organism>